<accession>A0AAE1B1U1</accession>
<evidence type="ECO:0000256" key="1">
    <source>
        <dbReference type="SAM" id="Phobius"/>
    </source>
</evidence>
<organism evidence="2 3">
    <name type="scientific">Elysia crispata</name>
    <name type="common">lettuce slug</name>
    <dbReference type="NCBI Taxonomy" id="231223"/>
    <lineage>
        <taxon>Eukaryota</taxon>
        <taxon>Metazoa</taxon>
        <taxon>Spiralia</taxon>
        <taxon>Lophotrochozoa</taxon>
        <taxon>Mollusca</taxon>
        <taxon>Gastropoda</taxon>
        <taxon>Heterobranchia</taxon>
        <taxon>Euthyneura</taxon>
        <taxon>Panpulmonata</taxon>
        <taxon>Sacoglossa</taxon>
        <taxon>Placobranchoidea</taxon>
        <taxon>Plakobranchidae</taxon>
        <taxon>Elysia</taxon>
    </lineage>
</organism>
<dbReference type="AlphaFoldDB" id="A0AAE1B1U1"/>
<evidence type="ECO:0000313" key="3">
    <source>
        <dbReference type="Proteomes" id="UP001283361"/>
    </source>
</evidence>
<reference evidence="2" key="1">
    <citation type="journal article" date="2023" name="G3 (Bethesda)">
        <title>A reference genome for the long-term kleptoplast-retaining sea slug Elysia crispata morphotype clarki.</title>
        <authorList>
            <person name="Eastman K.E."/>
            <person name="Pendleton A.L."/>
            <person name="Shaikh M.A."/>
            <person name="Suttiyut T."/>
            <person name="Ogas R."/>
            <person name="Tomko P."/>
            <person name="Gavelis G."/>
            <person name="Widhalm J.R."/>
            <person name="Wisecaver J.H."/>
        </authorList>
    </citation>
    <scope>NUCLEOTIDE SEQUENCE</scope>
    <source>
        <strain evidence="2">ECLA1</strain>
    </source>
</reference>
<keyword evidence="3" id="KW-1185">Reference proteome</keyword>
<feature type="transmembrane region" description="Helical" evidence="1">
    <location>
        <begin position="38"/>
        <end position="57"/>
    </location>
</feature>
<name>A0AAE1B1U1_9GAST</name>
<dbReference type="Proteomes" id="UP001283361">
    <property type="component" value="Unassembled WGS sequence"/>
</dbReference>
<keyword evidence="1" id="KW-0812">Transmembrane</keyword>
<protein>
    <submittedName>
        <fullName evidence="2">Uncharacterized protein</fullName>
    </submittedName>
</protein>
<keyword evidence="1" id="KW-0472">Membrane</keyword>
<sequence>MLQRSIWCAPSIFRWDGGHGGSTFAERRNIRNLQSNSAHYRQVVVVPAIIIVAGFSFRLRAPGPPSDDYDFSECEQFTLISLAVCCPASEGT</sequence>
<gene>
    <name evidence="2" type="ORF">RRG08_034598</name>
</gene>
<evidence type="ECO:0000313" key="2">
    <source>
        <dbReference type="EMBL" id="KAK3798037.1"/>
    </source>
</evidence>
<comment type="caution">
    <text evidence="2">The sequence shown here is derived from an EMBL/GenBank/DDBJ whole genome shotgun (WGS) entry which is preliminary data.</text>
</comment>
<dbReference type="EMBL" id="JAWDGP010000724">
    <property type="protein sequence ID" value="KAK3798037.1"/>
    <property type="molecule type" value="Genomic_DNA"/>
</dbReference>
<proteinExistence type="predicted"/>
<keyword evidence="1" id="KW-1133">Transmembrane helix</keyword>